<dbReference type="RefSeq" id="WP_191736321.1">
    <property type="nucleotide sequence ID" value="NZ_JACYFS010000002.1"/>
</dbReference>
<reference evidence="1 2" key="1">
    <citation type="submission" date="2020-09" db="EMBL/GenBank/DDBJ databases">
        <title>Genome seq and assembly of Chryseobacterium sp.</title>
        <authorList>
            <person name="Chhetri G."/>
        </authorList>
    </citation>
    <scope>NUCLEOTIDE SEQUENCE [LARGE SCALE GENOMIC DNA]</scope>
    <source>
        <strain evidence="1 2">GCR10</strain>
    </source>
</reference>
<dbReference type="PANTHER" id="PTHR41913">
    <property type="entry name" value="DUF1684 DOMAIN-CONTAINING PROTEIN"/>
    <property type="match status" value="1"/>
</dbReference>
<gene>
    <name evidence="1" type="ORF">IC610_08275</name>
</gene>
<dbReference type="EMBL" id="JACYFS010000002">
    <property type="protein sequence ID" value="MBD8082414.1"/>
    <property type="molecule type" value="Genomic_DNA"/>
</dbReference>
<protein>
    <submittedName>
        <fullName evidence="1">DUF1684 domain-containing protein</fullName>
    </submittedName>
</protein>
<proteinExistence type="predicted"/>
<dbReference type="Proteomes" id="UP000637299">
    <property type="component" value="Unassembled WGS sequence"/>
</dbReference>
<keyword evidence="2" id="KW-1185">Reference proteome</keyword>
<name>A0ABR8ZAR8_9FLAO</name>
<comment type="caution">
    <text evidence="1">The sequence shown here is derived from an EMBL/GenBank/DDBJ whole genome shotgun (WGS) entry which is preliminary data.</text>
</comment>
<accession>A0ABR8ZAR8</accession>
<dbReference type="PANTHER" id="PTHR41913:SF1">
    <property type="entry name" value="DUF1684 DOMAIN-CONTAINING PROTEIN"/>
    <property type="match status" value="1"/>
</dbReference>
<dbReference type="InterPro" id="IPR012467">
    <property type="entry name" value="DUF1684"/>
</dbReference>
<evidence type="ECO:0000313" key="1">
    <source>
        <dbReference type="EMBL" id="MBD8082414.1"/>
    </source>
</evidence>
<organism evidence="1 2">
    <name type="scientific">Chryseobacterium caseinilyticum</name>
    <dbReference type="NCBI Taxonomy" id="2771428"/>
    <lineage>
        <taxon>Bacteria</taxon>
        <taxon>Pseudomonadati</taxon>
        <taxon>Bacteroidota</taxon>
        <taxon>Flavobacteriia</taxon>
        <taxon>Flavobacteriales</taxon>
        <taxon>Weeksellaceae</taxon>
        <taxon>Chryseobacterium group</taxon>
        <taxon>Chryseobacterium</taxon>
    </lineage>
</organism>
<evidence type="ECO:0000313" key="2">
    <source>
        <dbReference type="Proteomes" id="UP000637299"/>
    </source>
</evidence>
<sequence>MFKKIILYFILLLIPFAGFSQKKEIKDIEKFQNNLNKEYLNPKETPLRDDNFKNFKKHPFFPINLKYRVTAKFVKNENPEPFDLPTSSGKSKQYQEFGKAYFKLDGKDFILNIYQSLDLMKTEEYKNHLFLPFGDLTNNKETYGGGKYIDLEIPTGDTIVIDFNQSYHPYCAYNAYDYNCPIVPAENKLSVEIKAGVMYDDIYHH</sequence>
<dbReference type="Pfam" id="PF07920">
    <property type="entry name" value="DUF1684"/>
    <property type="match status" value="1"/>
</dbReference>